<protein>
    <submittedName>
        <fullName evidence="2">Uncharacterized protein</fullName>
    </submittedName>
</protein>
<sequence length="263" mass="29957">MGTRAAPTSRSFGPENKPRPDRQDWKKRSPSTSFKRTYRDVLLSPGFSTFCLHSTTLSLVAFEIASFPFFEQWRDFPSKADVYSWKGGLAAKEERRANPHNERTDQHDPPARPSFGDSQLSVGLREGDTWRSAVHLTPMPSGILSKSATDDAMLFLHNAMLSHRHTMLSLYHASLSLHYDKWLGSRRLLSSLCDAMPSLRRARLLLRRGLRLGSRHLPPLFLRRSVERLSGRSAFHFHFQIPMLLAFPFSFNLTPALPFPLSP</sequence>
<feature type="region of interest" description="Disordered" evidence="1">
    <location>
        <begin position="92"/>
        <end position="118"/>
    </location>
</feature>
<feature type="compositionally biased region" description="Basic and acidic residues" evidence="1">
    <location>
        <begin position="16"/>
        <end position="27"/>
    </location>
</feature>
<feature type="compositionally biased region" description="Polar residues" evidence="1">
    <location>
        <begin position="1"/>
        <end position="11"/>
    </location>
</feature>
<feature type="region of interest" description="Disordered" evidence="1">
    <location>
        <begin position="1"/>
        <end position="31"/>
    </location>
</feature>
<dbReference type="EMBL" id="LR862149">
    <property type="protein sequence ID" value="CAD1831686.1"/>
    <property type="molecule type" value="Genomic_DNA"/>
</dbReference>
<gene>
    <name evidence="2" type="ORF">CB5_LOCUS14897</name>
</gene>
<accession>A0A6V7PMA6</accession>
<name>A0A6V7PMA6_ANACO</name>
<proteinExistence type="predicted"/>
<dbReference type="AlphaFoldDB" id="A0A6V7PMA6"/>
<evidence type="ECO:0000313" key="2">
    <source>
        <dbReference type="EMBL" id="CAD1831686.1"/>
    </source>
</evidence>
<reference evidence="2" key="1">
    <citation type="submission" date="2020-07" db="EMBL/GenBank/DDBJ databases">
        <authorList>
            <person name="Lin J."/>
        </authorList>
    </citation>
    <scope>NUCLEOTIDE SEQUENCE</scope>
</reference>
<organism evidence="2">
    <name type="scientific">Ananas comosus var. bracteatus</name>
    <name type="common">red pineapple</name>
    <dbReference type="NCBI Taxonomy" id="296719"/>
    <lineage>
        <taxon>Eukaryota</taxon>
        <taxon>Viridiplantae</taxon>
        <taxon>Streptophyta</taxon>
        <taxon>Embryophyta</taxon>
        <taxon>Tracheophyta</taxon>
        <taxon>Spermatophyta</taxon>
        <taxon>Magnoliopsida</taxon>
        <taxon>Liliopsida</taxon>
        <taxon>Poales</taxon>
        <taxon>Bromeliaceae</taxon>
        <taxon>Bromelioideae</taxon>
        <taxon>Ananas</taxon>
    </lineage>
</organism>
<feature type="compositionally biased region" description="Basic and acidic residues" evidence="1">
    <location>
        <begin position="92"/>
        <end position="110"/>
    </location>
</feature>
<evidence type="ECO:0000256" key="1">
    <source>
        <dbReference type="SAM" id="MobiDB-lite"/>
    </source>
</evidence>